<comment type="caution">
    <text evidence="2">The sequence shown here is derived from an EMBL/GenBank/DDBJ whole genome shotgun (WGS) entry which is preliminary data.</text>
</comment>
<keyword evidence="3" id="KW-1185">Reference proteome</keyword>
<name>A0A8J2JE87_9HEXA</name>
<dbReference type="EMBL" id="CAJVCH010028780">
    <property type="protein sequence ID" value="CAG7705011.1"/>
    <property type="molecule type" value="Genomic_DNA"/>
</dbReference>
<reference evidence="2" key="1">
    <citation type="submission" date="2021-06" db="EMBL/GenBank/DDBJ databases">
        <authorList>
            <person name="Hodson N. C."/>
            <person name="Mongue J. A."/>
            <person name="Jaron S. K."/>
        </authorList>
    </citation>
    <scope>NUCLEOTIDE SEQUENCE</scope>
</reference>
<dbReference type="AlphaFoldDB" id="A0A8J2JE87"/>
<protein>
    <submittedName>
        <fullName evidence="2">Uncharacterized protein</fullName>
    </submittedName>
</protein>
<evidence type="ECO:0000256" key="1">
    <source>
        <dbReference type="SAM" id="MobiDB-lite"/>
    </source>
</evidence>
<organism evidence="2 3">
    <name type="scientific">Allacma fusca</name>
    <dbReference type="NCBI Taxonomy" id="39272"/>
    <lineage>
        <taxon>Eukaryota</taxon>
        <taxon>Metazoa</taxon>
        <taxon>Ecdysozoa</taxon>
        <taxon>Arthropoda</taxon>
        <taxon>Hexapoda</taxon>
        <taxon>Collembola</taxon>
        <taxon>Symphypleona</taxon>
        <taxon>Sminthuridae</taxon>
        <taxon>Allacma</taxon>
    </lineage>
</organism>
<gene>
    <name evidence="2" type="ORF">AFUS01_LOCUS4605</name>
</gene>
<proteinExistence type="predicted"/>
<feature type="compositionally biased region" description="Polar residues" evidence="1">
    <location>
        <begin position="17"/>
        <end position="32"/>
    </location>
</feature>
<feature type="non-terminal residue" evidence="2">
    <location>
        <position position="87"/>
    </location>
</feature>
<evidence type="ECO:0000313" key="3">
    <source>
        <dbReference type="Proteomes" id="UP000708208"/>
    </source>
</evidence>
<feature type="region of interest" description="Disordered" evidence="1">
    <location>
        <begin position="49"/>
        <end position="87"/>
    </location>
</feature>
<feature type="compositionally biased region" description="Polar residues" evidence="1">
    <location>
        <begin position="63"/>
        <end position="87"/>
    </location>
</feature>
<accession>A0A8J2JE87</accession>
<dbReference type="Proteomes" id="UP000708208">
    <property type="component" value="Unassembled WGS sequence"/>
</dbReference>
<sequence length="87" mass="9499">METPGREVPEPGPNADAETSAQEQSSNNFNESEILLTNSESLENIHRMVDPGSNRSLDLEGSSPRNTATEVLHNNTEQFPSEDQSSV</sequence>
<evidence type="ECO:0000313" key="2">
    <source>
        <dbReference type="EMBL" id="CAG7705011.1"/>
    </source>
</evidence>
<feature type="region of interest" description="Disordered" evidence="1">
    <location>
        <begin position="1"/>
        <end position="32"/>
    </location>
</feature>